<evidence type="ECO:0000313" key="2">
    <source>
        <dbReference type="EMBL" id="EHK56796.1"/>
    </source>
</evidence>
<gene>
    <name evidence="2" type="ORF">MAXJ12_12996</name>
</gene>
<protein>
    <submittedName>
        <fullName evidence="2">Uncharacterized protein</fullName>
    </submittedName>
</protein>
<dbReference type="EMBL" id="AHAM01000098">
    <property type="protein sequence ID" value="EHK56796.1"/>
    <property type="molecule type" value="Genomic_DNA"/>
</dbReference>
<name>H0HR16_9HYPH</name>
<organism evidence="2 3">
    <name type="scientific">Mesorhizobium alhagi CCNWXJ12-2</name>
    <dbReference type="NCBI Taxonomy" id="1107882"/>
    <lineage>
        <taxon>Bacteria</taxon>
        <taxon>Pseudomonadati</taxon>
        <taxon>Pseudomonadota</taxon>
        <taxon>Alphaproteobacteria</taxon>
        <taxon>Hyphomicrobiales</taxon>
        <taxon>Phyllobacteriaceae</taxon>
        <taxon>Allomesorhizobium</taxon>
    </lineage>
</organism>
<sequence length="135" mass="15311">MTDDEDKLGAIYTAEEVAGQLRITRRALIKFARDIGACSRVGRTYLFSAQDKLDIWQGLRAEPIRYHGRAVHVPAHQSPLNVSRSLQALLAKKSKGSAKKADAGLSAHEKRQRLRREREARVARMKSFQPKRMDE</sequence>
<evidence type="ECO:0000256" key="1">
    <source>
        <dbReference type="SAM" id="MobiDB-lite"/>
    </source>
</evidence>
<proteinExistence type="predicted"/>
<evidence type="ECO:0000313" key="3">
    <source>
        <dbReference type="Proteomes" id="UP000003250"/>
    </source>
</evidence>
<keyword evidence="3" id="KW-1185">Reference proteome</keyword>
<dbReference type="OrthoDB" id="8446660at2"/>
<dbReference type="RefSeq" id="WP_008836226.1">
    <property type="nucleotide sequence ID" value="NZ_AHAM01000098.1"/>
</dbReference>
<feature type="region of interest" description="Disordered" evidence="1">
    <location>
        <begin position="93"/>
        <end position="135"/>
    </location>
</feature>
<dbReference type="AlphaFoldDB" id="H0HR16"/>
<accession>H0HR16</accession>
<dbReference type="Proteomes" id="UP000003250">
    <property type="component" value="Unassembled WGS sequence"/>
</dbReference>
<reference evidence="2 3" key="1">
    <citation type="journal article" date="2012" name="J. Bacteriol.">
        <title>Draft Genome Sequence of Mesorhizobium alhagi CCNWXJ12-2T, a Novel Salt-Resistant Species Isolated from the Desert of Northwestern China.</title>
        <authorList>
            <person name="Zhou M."/>
            <person name="Chen W."/>
            <person name="Chen H."/>
            <person name="Wei G."/>
        </authorList>
    </citation>
    <scope>NUCLEOTIDE SEQUENCE [LARGE SCALE GENOMIC DNA]</scope>
    <source>
        <strain evidence="2 3">CCNWXJ12-2</strain>
    </source>
</reference>